<reference evidence="1" key="1">
    <citation type="journal article" date="2013" name="Environ. Microbiol.">
        <title>Microbiota from the distal guts of lean and obese adolescents exhibit partial functional redundancy besides clear differences in community structure.</title>
        <authorList>
            <person name="Ferrer M."/>
            <person name="Ruiz A."/>
            <person name="Lanza F."/>
            <person name="Haange S.B."/>
            <person name="Oberbach A."/>
            <person name="Till H."/>
            <person name="Bargiela R."/>
            <person name="Campoy C."/>
            <person name="Segura M.T."/>
            <person name="Richter M."/>
            <person name="von Bergen M."/>
            <person name="Seifert J."/>
            <person name="Suarez A."/>
        </authorList>
    </citation>
    <scope>NUCLEOTIDE SEQUENCE</scope>
</reference>
<gene>
    <name evidence="1" type="ORF">OBE_15563</name>
</gene>
<organism evidence="1">
    <name type="scientific">human gut metagenome</name>
    <dbReference type="NCBI Taxonomy" id="408170"/>
    <lineage>
        <taxon>unclassified sequences</taxon>
        <taxon>metagenomes</taxon>
        <taxon>organismal metagenomes</taxon>
    </lineage>
</organism>
<proteinExistence type="predicted"/>
<accession>K1RG80</accession>
<feature type="non-terminal residue" evidence="1">
    <location>
        <position position="1"/>
    </location>
</feature>
<protein>
    <submittedName>
        <fullName evidence="1">Uncharacterized protein</fullName>
    </submittedName>
</protein>
<evidence type="ECO:0000313" key="1">
    <source>
        <dbReference type="EMBL" id="EKC47707.1"/>
    </source>
</evidence>
<name>K1RG80_9ZZZZ</name>
<dbReference type="AlphaFoldDB" id="K1RG80"/>
<dbReference type="EMBL" id="AJWZ01010701">
    <property type="protein sequence ID" value="EKC47707.1"/>
    <property type="molecule type" value="Genomic_DNA"/>
</dbReference>
<comment type="caution">
    <text evidence="1">The sequence shown here is derived from an EMBL/GenBank/DDBJ whole genome shotgun (WGS) entry which is preliminary data.</text>
</comment>
<sequence length="53" mass="5904">AHGLALANKLTETNDGRAVQEECTSWIRLAHTWLESLFAGDVEDGLHAQGREW</sequence>